<evidence type="ECO:0000259" key="5">
    <source>
        <dbReference type="SMART" id="SM00382"/>
    </source>
</evidence>
<comment type="similarity">
    <text evidence="4">Belongs to the AAA ATPase family.</text>
</comment>
<dbReference type="GO" id="GO:0016558">
    <property type="term" value="P:protein import into peroxisome matrix"/>
    <property type="evidence" value="ECO:0007669"/>
    <property type="project" value="TreeGrafter"/>
</dbReference>
<dbReference type="EMBL" id="KV784355">
    <property type="protein sequence ID" value="OEU19810.1"/>
    <property type="molecule type" value="Genomic_DNA"/>
</dbReference>
<dbReference type="InterPro" id="IPR003960">
    <property type="entry name" value="ATPase_AAA_CS"/>
</dbReference>
<keyword evidence="7" id="KW-1185">Reference proteome</keyword>
<dbReference type="PROSITE" id="PS00674">
    <property type="entry name" value="AAA"/>
    <property type="match status" value="1"/>
</dbReference>
<reference evidence="6 7" key="1">
    <citation type="submission" date="2016-09" db="EMBL/GenBank/DDBJ databases">
        <title>Extensive genetic diversity and differential bi-allelic expression allows diatom success in the polar Southern Ocean.</title>
        <authorList>
            <consortium name="DOE Joint Genome Institute"/>
            <person name="Mock T."/>
            <person name="Otillar R.P."/>
            <person name="Strauss J."/>
            <person name="Dupont C."/>
            <person name="Frickenhaus S."/>
            <person name="Maumus F."/>
            <person name="Mcmullan M."/>
            <person name="Sanges R."/>
            <person name="Schmutz J."/>
            <person name="Toseland A."/>
            <person name="Valas R."/>
            <person name="Veluchamy A."/>
            <person name="Ward B.J."/>
            <person name="Allen A."/>
            <person name="Barry K."/>
            <person name="Falciatore A."/>
            <person name="Ferrante M."/>
            <person name="Fortunato A.E."/>
            <person name="Gloeckner G."/>
            <person name="Gruber A."/>
            <person name="Hipkin R."/>
            <person name="Janech M."/>
            <person name="Kroth P."/>
            <person name="Leese F."/>
            <person name="Lindquist E."/>
            <person name="Lyon B.R."/>
            <person name="Martin J."/>
            <person name="Mayer C."/>
            <person name="Parker M."/>
            <person name="Quesneville H."/>
            <person name="Raymond J."/>
            <person name="Uhlig C."/>
            <person name="Valentin K.U."/>
            <person name="Worden A.Z."/>
            <person name="Armbrust E.V."/>
            <person name="Bowler C."/>
            <person name="Green B."/>
            <person name="Moulton V."/>
            <person name="Van Oosterhout C."/>
            <person name="Grigoriev I."/>
        </authorList>
    </citation>
    <scope>NUCLEOTIDE SEQUENCE [LARGE SCALE GENOMIC DNA]</scope>
    <source>
        <strain evidence="6 7">CCMP1102</strain>
    </source>
</reference>
<evidence type="ECO:0000256" key="4">
    <source>
        <dbReference type="RuleBase" id="RU003651"/>
    </source>
</evidence>
<dbReference type="InParanoid" id="A0A1E7FNR8"/>
<name>A0A1E7FNR8_9STRA</name>
<dbReference type="GO" id="GO:0016887">
    <property type="term" value="F:ATP hydrolysis activity"/>
    <property type="evidence" value="ECO:0007669"/>
    <property type="project" value="InterPro"/>
</dbReference>
<keyword evidence="3" id="KW-0175">Coiled coil</keyword>
<dbReference type="AlphaFoldDB" id="A0A1E7FNR8"/>
<protein>
    <submittedName>
        <fullName evidence="6">AAA-domain-containing protein</fullName>
    </submittedName>
</protein>
<evidence type="ECO:0000313" key="7">
    <source>
        <dbReference type="Proteomes" id="UP000095751"/>
    </source>
</evidence>
<keyword evidence="2 4" id="KW-0067">ATP-binding</keyword>
<accession>A0A1E7FNR8</accession>
<dbReference type="InterPro" id="IPR050168">
    <property type="entry name" value="AAA_ATPase_domain"/>
</dbReference>
<evidence type="ECO:0000256" key="1">
    <source>
        <dbReference type="ARBA" id="ARBA00022741"/>
    </source>
</evidence>
<evidence type="ECO:0000256" key="2">
    <source>
        <dbReference type="ARBA" id="ARBA00022840"/>
    </source>
</evidence>
<dbReference type="PANTHER" id="PTHR23077:SF12">
    <property type="entry name" value="PEROXISOMAL ATPASE PEX1"/>
    <property type="match status" value="1"/>
</dbReference>
<dbReference type="InterPro" id="IPR027417">
    <property type="entry name" value="P-loop_NTPase"/>
</dbReference>
<dbReference type="KEGG" id="fcy:FRACYDRAFT_268095"/>
<gene>
    <name evidence="6" type="ORF">FRACYDRAFT_268095</name>
</gene>
<dbReference type="InterPro" id="IPR003959">
    <property type="entry name" value="ATPase_AAA_core"/>
</dbReference>
<dbReference type="Gene3D" id="1.10.8.60">
    <property type="match status" value="1"/>
</dbReference>
<dbReference type="FunFam" id="3.40.50.300:FF:001025">
    <property type="entry name" value="ATPase family, AAA domain-containing 2B"/>
    <property type="match status" value="1"/>
</dbReference>
<dbReference type="Gene3D" id="3.40.50.300">
    <property type="entry name" value="P-loop containing nucleotide triphosphate hydrolases"/>
    <property type="match status" value="1"/>
</dbReference>
<dbReference type="OrthoDB" id="2187at2759"/>
<dbReference type="Proteomes" id="UP000095751">
    <property type="component" value="Unassembled WGS sequence"/>
</dbReference>
<dbReference type="GO" id="GO:0005778">
    <property type="term" value="C:peroxisomal membrane"/>
    <property type="evidence" value="ECO:0007669"/>
    <property type="project" value="TreeGrafter"/>
</dbReference>
<dbReference type="GO" id="GO:0005524">
    <property type="term" value="F:ATP binding"/>
    <property type="evidence" value="ECO:0007669"/>
    <property type="project" value="UniProtKB-KW"/>
</dbReference>
<dbReference type="Pfam" id="PF00004">
    <property type="entry name" value="AAA"/>
    <property type="match status" value="1"/>
</dbReference>
<feature type="domain" description="AAA+ ATPase" evidence="5">
    <location>
        <begin position="116"/>
        <end position="254"/>
    </location>
</feature>
<dbReference type="SMART" id="SM00382">
    <property type="entry name" value="AAA"/>
    <property type="match status" value="1"/>
</dbReference>
<keyword evidence="1 4" id="KW-0547">Nucleotide-binding</keyword>
<dbReference type="PANTHER" id="PTHR23077">
    <property type="entry name" value="AAA-FAMILY ATPASE"/>
    <property type="match status" value="1"/>
</dbReference>
<dbReference type="InterPro" id="IPR003593">
    <property type="entry name" value="AAA+_ATPase"/>
</dbReference>
<sequence length="382" mass="42499">MIRRYHTMSRMDFDRSDISQRTDGFLPRDLEKISLRATRSLQTNSLRASTCIQKSLVAVLAEFTPLAQLSTTKEEGCNNTSWADVGGLFDVKEKLESTVRHPVLYRRIYEKAQIKLPRGILLYGPSGCGKSYLIPALARECNYPIVTCKGPEILDKYIGASEANVRELFERASQMAPSILFLDELEALAPRRGSDSTGVTDRVVNQLLTFLDGVEDVSSGTVFIIGATSRPDKVDPAIIRPGRLEQHLYVGPPESTNEWSDLLLRIAKNWNLKTDSLLALSNGEAIARIVNDIPRLCAADVRAAFDTAHLNAVHRTLAGDIPVNDIEKIEIGIEDLQFGFRKTRPSLSESEARLLHPIYKSFRGHGPEGAKTDIRPLKTSLR</sequence>
<evidence type="ECO:0000313" key="6">
    <source>
        <dbReference type="EMBL" id="OEU19810.1"/>
    </source>
</evidence>
<proteinExistence type="inferred from homology"/>
<dbReference type="GO" id="GO:0005829">
    <property type="term" value="C:cytosol"/>
    <property type="evidence" value="ECO:0007669"/>
    <property type="project" value="TreeGrafter"/>
</dbReference>
<organism evidence="6 7">
    <name type="scientific">Fragilariopsis cylindrus CCMP1102</name>
    <dbReference type="NCBI Taxonomy" id="635003"/>
    <lineage>
        <taxon>Eukaryota</taxon>
        <taxon>Sar</taxon>
        <taxon>Stramenopiles</taxon>
        <taxon>Ochrophyta</taxon>
        <taxon>Bacillariophyta</taxon>
        <taxon>Bacillariophyceae</taxon>
        <taxon>Bacillariophycidae</taxon>
        <taxon>Bacillariales</taxon>
        <taxon>Bacillariaceae</taxon>
        <taxon>Fragilariopsis</taxon>
    </lineage>
</organism>
<evidence type="ECO:0000256" key="3">
    <source>
        <dbReference type="ARBA" id="ARBA00023054"/>
    </source>
</evidence>
<dbReference type="SUPFAM" id="SSF52540">
    <property type="entry name" value="P-loop containing nucleoside triphosphate hydrolases"/>
    <property type="match status" value="1"/>
</dbReference>